<organism evidence="2 3">
    <name type="scientific">Dendrothele bispora (strain CBS 962.96)</name>
    <dbReference type="NCBI Taxonomy" id="1314807"/>
    <lineage>
        <taxon>Eukaryota</taxon>
        <taxon>Fungi</taxon>
        <taxon>Dikarya</taxon>
        <taxon>Basidiomycota</taxon>
        <taxon>Agaricomycotina</taxon>
        <taxon>Agaricomycetes</taxon>
        <taxon>Agaricomycetidae</taxon>
        <taxon>Agaricales</taxon>
        <taxon>Agaricales incertae sedis</taxon>
        <taxon>Dendrothele</taxon>
    </lineage>
</organism>
<feature type="compositionally biased region" description="Polar residues" evidence="1">
    <location>
        <begin position="71"/>
        <end position="89"/>
    </location>
</feature>
<evidence type="ECO:0000313" key="2">
    <source>
        <dbReference type="EMBL" id="THU88093.1"/>
    </source>
</evidence>
<dbReference type="AlphaFoldDB" id="A0A4S8LH53"/>
<evidence type="ECO:0000313" key="3">
    <source>
        <dbReference type="Proteomes" id="UP000297245"/>
    </source>
</evidence>
<dbReference type="Proteomes" id="UP000297245">
    <property type="component" value="Unassembled WGS sequence"/>
</dbReference>
<proteinExistence type="predicted"/>
<accession>A0A4S8LH53</accession>
<feature type="compositionally biased region" description="Acidic residues" evidence="1">
    <location>
        <begin position="48"/>
        <end position="63"/>
    </location>
</feature>
<protein>
    <submittedName>
        <fullName evidence="2">Uncharacterized protein</fullName>
    </submittedName>
</protein>
<dbReference type="EMBL" id="ML179422">
    <property type="protein sequence ID" value="THU88093.1"/>
    <property type="molecule type" value="Genomic_DNA"/>
</dbReference>
<feature type="compositionally biased region" description="Polar residues" evidence="1">
    <location>
        <begin position="132"/>
        <end position="144"/>
    </location>
</feature>
<reference evidence="2 3" key="1">
    <citation type="journal article" date="2019" name="Nat. Ecol. Evol.">
        <title>Megaphylogeny resolves global patterns of mushroom evolution.</title>
        <authorList>
            <person name="Varga T."/>
            <person name="Krizsan K."/>
            <person name="Foldi C."/>
            <person name="Dima B."/>
            <person name="Sanchez-Garcia M."/>
            <person name="Sanchez-Ramirez S."/>
            <person name="Szollosi G.J."/>
            <person name="Szarkandi J.G."/>
            <person name="Papp V."/>
            <person name="Albert L."/>
            <person name="Andreopoulos W."/>
            <person name="Angelini C."/>
            <person name="Antonin V."/>
            <person name="Barry K.W."/>
            <person name="Bougher N.L."/>
            <person name="Buchanan P."/>
            <person name="Buyck B."/>
            <person name="Bense V."/>
            <person name="Catcheside P."/>
            <person name="Chovatia M."/>
            <person name="Cooper J."/>
            <person name="Damon W."/>
            <person name="Desjardin D."/>
            <person name="Finy P."/>
            <person name="Geml J."/>
            <person name="Haridas S."/>
            <person name="Hughes K."/>
            <person name="Justo A."/>
            <person name="Karasinski D."/>
            <person name="Kautmanova I."/>
            <person name="Kiss B."/>
            <person name="Kocsube S."/>
            <person name="Kotiranta H."/>
            <person name="LaButti K.M."/>
            <person name="Lechner B.E."/>
            <person name="Liimatainen K."/>
            <person name="Lipzen A."/>
            <person name="Lukacs Z."/>
            <person name="Mihaltcheva S."/>
            <person name="Morgado L.N."/>
            <person name="Niskanen T."/>
            <person name="Noordeloos M.E."/>
            <person name="Ohm R.A."/>
            <person name="Ortiz-Santana B."/>
            <person name="Ovrebo C."/>
            <person name="Racz N."/>
            <person name="Riley R."/>
            <person name="Savchenko A."/>
            <person name="Shiryaev A."/>
            <person name="Soop K."/>
            <person name="Spirin V."/>
            <person name="Szebenyi C."/>
            <person name="Tomsovsky M."/>
            <person name="Tulloss R.E."/>
            <person name="Uehling J."/>
            <person name="Grigoriev I.V."/>
            <person name="Vagvolgyi C."/>
            <person name="Papp T."/>
            <person name="Martin F.M."/>
            <person name="Miettinen O."/>
            <person name="Hibbett D.S."/>
            <person name="Nagy L.G."/>
        </authorList>
    </citation>
    <scope>NUCLEOTIDE SEQUENCE [LARGE SCALE GENOMIC DNA]</scope>
    <source>
        <strain evidence="2 3">CBS 962.96</strain>
    </source>
</reference>
<sequence length="284" mass="31286">MKAKRKRVPAALHSELTEYSSLIRALRTSNTLDVTSQLARYHKKFTDVDDNDEENYNEDDEDTGSPVAGPTSASLSRPASPSVASTQSKIRSKKQKKDTWTRWPLLPEDVPVPKWNFEDEVAIIAKQVLNGKQSHSPTPNLNTYPSSPTKLLPPPTSSPQFSSPLAHSSQQSSYITALTHSTELYLHHILASIASIIPVRPASMQNRIKPIDWETVLEALIACGTPGGSTGVVGDAETSTPETGVPAKYVLRKFVCTAQVFNENPFILLYLHFLACVKHKQCPQ</sequence>
<dbReference type="OrthoDB" id="3260379at2759"/>
<feature type="region of interest" description="Disordered" evidence="1">
    <location>
        <begin position="132"/>
        <end position="165"/>
    </location>
</feature>
<feature type="region of interest" description="Disordered" evidence="1">
    <location>
        <begin position="45"/>
        <end position="98"/>
    </location>
</feature>
<keyword evidence="3" id="KW-1185">Reference proteome</keyword>
<gene>
    <name evidence="2" type="ORF">K435DRAFT_680441</name>
</gene>
<evidence type="ECO:0000256" key="1">
    <source>
        <dbReference type="SAM" id="MobiDB-lite"/>
    </source>
</evidence>
<name>A0A4S8LH53_DENBC</name>